<gene>
    <name evidence="2" type="ORF">AWB65_05416</name>
</gene>
<reference evidence="2" key="1">
    <citation type="submission" date="2016-01" db="EMBL/GenBank/DDBJ databases">
        <authorList>
            <person name="Peeters C."/>
        </authorList>
    </citation>
    <scope>NUCLEOTIDE SEQUENCE [LARGE SCALE GENOMIC DNA]</scope>
    <source>
        <strain evidence="2">LMG 22934</strain>
    </source>
</reference>
<dbReference type="SUPFAM" id="SSF50998">
    <property type="entry name" value="Quinoprotein alcohol dehydrogenase-like"/>
    <property type="match status" value="1"/>
</dbReference>
<evidence type="ECO:0000313" key="3">
    <source>
        <dbReference type="Proteomes" id="UP000054977"/>
    </source>
</evidence>
<proteinExistence type="predicted"/>
<dbReference type="InterPro" id="IPR018391">
    <property type="entry name" value="PQQ_b-propeller_rpt"/>
</dbReference>
<dbReference type="RefSeq" id="WP_087670083.1">
    <property type="nucleotide sequence ID" value="NZ_FCNW02000044.1"/>
</dbReference>
<name>A0A158IU23_9BURK</name>
<protein>
    <submittedName>
        <fullName evidence="2">Uncharacterized protein</fullName>
    </submittedName>
</protein>
<evidence type="ECO:0000313" key="2">
    <source>
        <dbReference type="EMBL" id="SAL60144.1"/>
    </source>
</evidence>
<keyword evidence="1" id="KW-0732">Signal</keyword>
<accession>A0A158IU23</accession>
<dbReference type="Proteomes" id="UP000054977">
    <property type="component" value="Unassembled WGS sequence"/>
</dbReference>
<dbReference type="InterPro" id="IPR011047">
    <property type="entry name" value="Quinoprotein_ADH-like_sf"/>
</dbReference>
<dbReference type="AlphaFoldDB" id="A0A158IU23"/>
<dbReference type="OrthoDB" id="5503248at2"/>
<evidence type="ECO:0000256" key="1">
    <source>
        <dbReference type="SAM" id="SignalP"/>
    </source>
</evidence>
<dbReference type="SMART" id="SM00564">
    <property type="entry name" value="PQQ"/>
    <property type="match status" value="2"/>
</dbReference>
<feature type="chain" id="PRO_5011114696" evidence="1">
    <location>
        <begin position="17"/>
        <end position="491"/>
    </location>
</feature>
<dbReference type="EMBL" id="FCNW02000044">
    <property type="protein sequence ID" value="SAL60144.1"/>
    <property type="molecule type" value="Genomic_DNA"/>
</dbReference>
<comment type="caution">
    <text evidence="2">The sequence shown here is derived from an EMBL/GenBank/DDBJ whole genome shotgun (WGS) entry which is preliminary data.</text>
</comment>
<organism evidence="2 3">
    <name type="scientific">Caballeronia humi</name>
    <dbReference type="NCBI Taxonomy" id="326474"/>
    <lineage>
        <taxon>Bacteria</taxon>
        <taxon>Pseudomonadati</taxon>
        <taxon>Pseudomonadota</taxon>
        <taxon>Betaproteobacteria</taxon>
        <taxon>Burkholderiales</taxon>
        <taxon>Burkholderiaceae</taxon>
        <taxon>Caballeronia</taxon>
    </lineage>
</organism>
<sequence length="491" mass="50952">MNIKLMLCAAALAAVAAPGHTEWRYPHADSANTSFAKVVTAPASRPVRAATIGPLASGAAPVVGPDGTVYIGNLNGQVLAFHADGTPAWSRQLPAGQWVTSSPVVGADGSVYIVAETRFLVDGETSLYRYESTLHKFSAGGGWLYQTPFPQRWGGTKYSSRGDANAPPNIWSSNGVEAVMVPAIYAAPLSTSLRLVAFSTSGAVLGDAPVLEPSPGTVTGGGDWTSLLDLLPPFGYGGFAGQPSTCTDPSLCLPEDTTWPLSNVAIWQSNKGEAPTVMVSDAKQDVVGYTFDPAQGFTERFRVHDPDRLASSGPLILPDGHTVVAASGGKKLNRLTFAGPNFTPMGDSIGDISFVAAVPTRLPDGRLIVVEEFGGIAEFSVAHALSNHVKLTGRSIVAAASSCNLVYVATTAALTTLDIATLQTVATLNWHGGGRSSPVISSRGYVYAAAATGNDQTNFMFVFPPLNPPATSFHGTPCEASTTTLGGAATR</sequence>
<keyword evidence="3" id="KW-1185">Reference proteome</keyword>
<feature type="signal peptide" evidence="1">
    <location>
        <begin position="1"/>
        <end position="16"/>
    </location>
</feature>
<dbReference type="STRING" id="326474.AWB65_05416"/>
<dbReference type="Gene3D" id="2.40.128.630">
    <property type="match status" value="1"/>
</dbReference>